<dbReference type="SUPFAM" id="SSF48452">
    <property type="entry name" value="TPR-like"/>
    <property type="match status" value="1"/>
</dbReference>
<dbReference type="PANTHER" id="PTHR44943:SF4">
    <property type="entry name" value="TPR REPEAT-CONTAINING PROTEIN MJ0798"/>
    <property type="match status" value="1"/>
</dbReference>
<dbReference type="EMBL" id="CP000099">
    <property type="protein sequence ID" value="AAZ71836.1"/>
    <property type="molecule type" value="Genomic_DNA"/>
</dbReference>
<dbReference type="Pfam" id="PF13414">
    <property type="entry name" value="TPR_11"/>
    <property type="match status" value="1"/>
</dbReference>
<dbReference type="KEGG" id="mba:Mbar_A2941"/>
<dbReference type="STRING" id="269797.Mbar_A2941"/>
<sequence length="560" mass="64156">MWKIMNPLVDLLATNRQEIISHLVFPIILTIFTSIFTSTISAIQLHYLDLKEKNRYLNLLKINYPSVEAVVDTIKQFKRISHIYFVHILLFGLFLGELFSLLFIFTFSKLDIISKLFRKYISLTNISDIGLYCYALFLLVIMPVLIYLTVYLLCCFIKSKCPLTKIDNDFCKLRNSQILSYFSYWLSVGLILGPYVFGTLFVYIMITNPSFSHDFHWKPNDKFALVFTIILFLLVIFLSLIILGDIFKNIKQFPKNVIDPIINHYQCNFPNLTIKTDSEEFQGKLKDFQNKFLVTLCEGGILHFISWDKIETMKASDTNKNECTAYGEPKKKKYISVKFVASTLILSVLLVGLYTIYHANSPYNEVNDLMELGRDEDALKVINKSIDIDPNNDYAWNIKGNVLYHLGRYDEALQAYDKAIAINPNYVDAWNSKGNALYRLGKYDEALQASNKAIAINPNYADAWNGKGNALYGLGRYDEALQAYDKAIAINPNYAYAWNGKGNALYRLGRYDEALQAYDKAIAINPNYADAWNGKGNALYGLSRYDEALQASNKATELKK</sequence>
<dbReference type="InterPro" id="IPR011990">
    <property type="entry name" value="TPR-like_helical_dom_sf"/>
</dbReference>
<dbReference type="PaxDb" id="269797-Mbar_A2941"/>
<dbReference type="eggNOG" id="arCOG06750">
    <property type="taxonomic scope" value="Archaea"/>
</dbReference>
<reference evidence="5" key="1">
    <citation type="submission" date="2006-06" db="EMBL/GenBank/DDBJ databases">
        <title>Complete sequence of chromosome 1 of Methanosarcina barkeri str. fusaro.</title>
        <authorList>
            <person name="Copeland A."/>
            <person name="Lucas S."/>
            <person name="Lapidus A."/>
            <person name="Barry K."/>
            <person name="Detter J.C."/>
            <person name="Glavina T."/>
            <person name="Hammon N."/>
            <person name="Israni S."/>
            <person name="Pitluck S."/>
            <person name="Goodwin L.A."/>
            <person name="Saunders E.H."/>
            <person name="Schmutz J."/>
            <person name="Larimer F."/>
            <person name="Land M."/>
            <person name="Anderson I."/>
            <person name="Richardson P."/>
        </authorList>
    </citation>
    <scope>NUCLEOTIDE SEQUENCE</scope>
    <source>
        <strain evidence="5">Fusaro</strain>
    </source>
</reference>
<dbReference type="InterPro" id="IPR051685">
    <property type="entry name" value="Ycf3/AcsC/BcsC/TPR_MFPF"/>
</dbReference>
<feature type="repeat" description="TPR" evidence="3">
    <location>
        <begin position="393"/>
        <end position="426"/>
    </location>
</feature>
<dbReference type="PROSITE" id="PS50005">
    <property type="entry name" value="TPR"/>
    <property type="match status" value="4"/>
</dbReference>
<organism evidence="5">
    <name type="scientific">Methanosarcina barkeri (strain Fusaro / DSM 804)</name>
    <dbReference type="NCBI Taxonomy" id="269797"/>
    <lineage>
        <taxon>Archaea</taxon>
        <taxon>Methanobacteriati</taxon>
        <taxon>Methanobacteriota</taxon>
        <taxon>Stenosarchaea group</taxon>
        <taxon>Methanomicrobia</taxon>
        <taxon>Methanosarcinales</taxon>
        <taxon>Methanosarcinaceae</taxon>
        <taxon>Methanosarcina</taxon>
    </lineage>
</organism>
<feature type="transmembrane region" description="Helical" evidence="4">
    <location>
        <begin position="178"/>
        <end position="204"/>
    </location>
</feature>
<feature type="transmembrane region" description="Helical" evidence="4">
    <location>
        <begin position="224"/>
        <end position="247"/>
    </location>
</feature>
<name>Q467V6_METBF</name>
<keyword evidence="4" id="KW-1133">Transmembrane helix</keyword>
<dbReference type="HOGENOM" id="CLU_486284_0_0_2"/>
<dbReference type="InterPro" id="IPR019734">
    <property type="entry name" value="TPR_rpt"/>
</dbReference>
<dbReference type="PANTHER" id="PTHR44943">
    <property type="entry name" value="CELLULOSE SYNTHASE OPERON PROTEIN C"/>
    <property type="match status" value="1"/>
</dbReference>
<keyword evidence="1" id="KW-0677">Repeat</keyword>
<dbReference type="Pfam" id="PF13432">
    <property type="entry name" value="TPR_16"/>
    <property type="match status" value="1"/>
</dbReference>
<dbReference type="Gene3D" id="1.25.40.10">
    <property type="entry name" value="Tetratricopeptide repeat domain"/>
    <property type="match status" value="3"/>
</dbReference>
<evidence type="ECO:0000313" key="5">
    <source>
        <dbReference type="EMBL" id="AAZ71836.1"/>
    </source>
</evidence>
<dbReference type="eggNOG" id="arCOG03032">
    <property type="taxonomic scope" value="Archaea"/>
</dbReference>
<feature type="transmembrane region" description="Helical" evidence="4">
    <location>
        <begin position="129"/>
        <end position="157"/>
    </location>
</feature>
<dbReference type="AlphaFoldDB" id="Q467V6"/>
<accession>Q467V6</accession>
<protein>
    <submittedName>
        <fullName evidence="5">Uncharacterized protein</fullName>
    </submittedName>
</protein>
<evidence type="ECO:0000256" key="3">
    <source>
        <dbReference type="PROSITE-ProRule" id="PRU00339"/>
    </source>
</evidence>
<proteinExistence type="predicted"/>
<keyword evidence="2 3" id="KW-0802">TPR repeat</keyword>
<feature type="transmembrane region" description="Helical" evidence="4">
    <location>
        <begin position="339"/>
        <end position="357"/>
    </location>
</feature>
<evidence type="ECO:0000256" key="2">
    <source>
        <dbReference type="ARBA" id="ARBA00022803"/>
    </source>
</evidence>
<dbReference type="Pfam" id="PF13181">
    <property type="entry name" value="TPR_8"/>
    <property type="match status" value="1"/>
</dbReference>
<dbReference type="PROSITE" id="PS50293">
    <property type="entry name" value="TPR_REGION"/>
    <property type="match status" value="5"/>
</dbReference>
<feature type="transmembrane region" description="Helical" evidence="4">
    <location>
        <begin position="84"/>
        <end position="109"/>
    </location>
</feature>
<evidence type="ECO:0000256" key="4">
    <source>
        <dbReference type="SAM" id="Phobius"/>
    </source>
</evidence>
<feature type="repeat" description="TPR" evidence="3">
    <location>
        <begin position="461"/>
        <end position="494"/>
    </location>
</feature>
<keyword evidence="4" id="KW-0812">Transmembrane</keyword>
<gene>
    <name evidence="5" type="ordered locus">Mbar_A2941</name>
</gene>
<evidence type="ECO:0000256" key="1">
    <source>
        <dbReference type="ARBA" id="ARBA00022737"/>
    </source>
</evidence>
<feature type="transmembrane region" description="Helical" evidence="4">
    <location>
        <begin position="20"/>
        <end position="45"/>
    </location>
</feature>
<keyword evidence="4" id="KW-0472">Membrane</keyword>
<dbReference type="SMART" id="SM00028">
    <property type="entry name" value="TPR"/>
    <property type="match status" value="6"/>
</dbReference>
<feature type="repeat" description="TPR" evidence="3">
    <location>
        <begin position="427"/>
        <end position="460"/>
    </location>
</feature>
<feature type="repeat" description="TPR" evidence="3">
    <location>
        <begin position="495"/>
        <end position="528"/>
    </location>
</feature>